<dbReference type="EMBL" id="JAUHJR010000008">
    <property type="protein sequence ID" value="MDN4163023.1"/>
    <property type="molecule type" value="Genomic_DNA"/>
</dbReference>
<reference evidence="3" key="1">
    <citation type="submission" date="2023-06" db="EMBL/GenBank/DDBJ databases">
        <title>Draft genome sequence of Nocardioides sp. SOB72.</title>
        <authorList>
            <person name="Zhang G."/>
        </authorList>
    </citation>
    <scope>NUCLEOTIDE SEQUENCE</scope>
    <source>
        <strain evidence="3">SOB72</strain>
    </source>
</reference>
<proteinExistence type="predicted"/>
<accession>A0ABT8EYB4</accession>
<comment type="caution">
    <text evidence="3">The sequence shown here is derived from an EMBL/GenBank/DDBJ whole genome shotgun (WGS) entry which is preliminary data.</text>
</comment>
<protein>
    <recommendedName>
        <fullName evidence="5">Mce-associated membrane protein</fullName>
    </recommendedName>
</protein>
<dbReference type="Proteomes" id="UP001168537">
    <property type="component" value="Unassembled WGS sequence"/>
</dbReference>
<evidence type="ECO:0000313" key="3">
    <source>
        <dbReference type="EMBL" id="MDN4163023.1"/>
    </source>
</evidence>
<gene>
    <name evidence="3" type="ORF">QWY29_16765</name>
</gene>
<evidence type="ECO:0000256" key="1">
    <source>
        <dbReference type="ARBA" id="ARBA00004370"/>
    </source>
</evidence>
<dbReference type="PANTHER" id="PTHR37042">
    <property type="entry name" value="OUTER MEMBRANE PROTEIN RV1973"/>
    <property type="match status" value="1"/>
</dbReference>
<evidence type="ECO:0008006" key="5">
    <source>
        <dbReference type="Google" id="ProtNLM"/>
    </source>
</evidence>
<comment type="subcellular location">
    <subcellularLocation>
        <location evidence="1">Membrane</location>
    </subcellularLocation>
</comment>
<name>A0ABT8EYB4_9ACTN</name>
<keyword evidence="2" id="KW-0472">Membrane</keyword>
<keyword evidence="4" id="KW-1185">Reference proteome</keyword>
<dbReference type="RefSeq" id="WP_300962215.1">
    <property type="nucleotide sequence ID" value="NZ_JAUHJR010000008.1"/>
</dbReference>
<organism evidence="3 4">
    <name type="scientific">Nocardioides abyssi</name>
    <dbReference type="NCBI Taxonomy" id="3058370"/>
    <lineage>
        <taxon>Bacteria</taxon>
        <taxon>Bacillati</taxon>
        <taxon>Actinomycetota</taxon>
        <taxon>Actinomycetes</taxon>
        <taxon>Propionibacteriales</taxon>
        <taxon>Nocardioidaceae</taxon>
        <taxon>Nocardioides</taxon>
    </lineage>
</organism>
<sequence>MSPLRLDQARTSRWGVLTAVLAVLAVALTGAIAVTALRSDEGRDAFRVAVTGSAGGGDEELTQAHRDVAEAARQLTLAFLEVDHRDMEPLTEKVLSLATGEFEEQYAANVEQLVEAAERNKSVSTGTVVALGVGDLDADSALVYVAADSEVSNVTTDGTSQPRYYRLQLDMVREGDEWLASNVQFVG</sequence>
<evidence type="ECO:0000313" key="4">
    <source>
        <dbReference type="Proteomes" id="UP001168537"/>
    </source>
</evidence>
<dbReference type="PANTHER" id="PTHR37042:SF4">
    <property type="entry name" value="OUTER MEMBRANE PROTEIN RV1973"/>
    <property type="match status" value="1"/>
</dbReference>
<evidence type="ECO:0000256" key="2">
    <source>
        <dbReference type="ARBA" id="ARBA00023136"/>
    </source>
</evidence>